<evidence type="ECO:0000256" key="1">
    <source>
        <dbReference type="SAM" id="Phobius"/>
    </source>
</evidence>
<feature type="transmembrane region" description="Helical" evidence="1">
    <location>
        <begin position="27"/>
        <end position="46"/>
    </location>
</feature>
<reference evidence="3" key="1">
    <citation type="submission" date="2015-05" db="EMBL/GenBank/DDBJ databases">
        <authorList>
            <person name="Rovetto F."/>
            <person name="Cocolin L."/>
            <person name="Illeghems K."/>
            <person name="Van Nieuwerburgh F."/>
            <person name="Houf K."/>
        </authorList>
    </citation>
    <scope>NUCLEOTIDE SEQUENCE [LARGE SCALE GENOMIC DNA]</scope>
    <source>
        <strain evidence="3">DU22</strain>
    </source>
</reference>
<organism evidence="2 3">
    <name type="scientific">Aliarcobacter thereius</name>
    <dbReference type="NCBI Taxonomy" id="544718"/>
    <lineage>
        <taxon>Bacteria</taxon>
        <taxon>Pseudomonadati</taxon>
        <taxon>Campylobacterota</taxon>
        <taxon>Epsilonproteobacteria</taxon>
        <taxon>Campylobacterales</taxon>
        <taxon>Arcobacteraceae</taxon>
        <taxon>Aliarcobacter</taxon>
    </lineage>
</organism>
<dbReference type="Proteomes" id="UP000093281">
    <property type="component" value="Unassembled WGS sequence"/>
</dbReference>
<comment type="caution">
    <text evidence="2">The sequence shown here is derived from an EMBL/GenBank/DDBJ whole genome shotgun (WGS) entry which is preliminary data.</text>
</comment>
<accession>A0A1C0B2K9</accession>
<feature type="transmembrane region" description="Helical" evidence="1">
    <location>
        <begin position="5"/>
        <end position="21"/>
    </location>
</feature>
<proteinExistence type="predicted"/>
<evidence type="ECO:0000313" key="2">
    <source>
        <dbReference type="EMBL" id="OCL96500.1"/>
    </source>
</evidence>
<gene>
    <name evidence="2" type="ORF">AAX29_02039</name>
</gene>
<sequence length="61" mass="7036">MKIGYLTIMIFTNLLAVGIFHTDYENAQTDALIILFTGMASIFVIWKQDHPIIKKIVDDFF</sequence>
<dbReference type="RefSeq" id="WP_066187743.1">
    <property type="nucleotide sequence ID" value="NZ_LCUJ01000014.1"/>
</dbReference>
<name>A0A1C0B2K9_9BACT</name>
<dbReference type="EMBL" id="LCUJ01000014">
    <property type="protein sequence ID" value="OCL96500.1"/>
    <property type="molecule type" value="Genomic_DNA"/>
</dbReference>
<keyword evidence="1" id="KW-0812">Transmembrane</keyword>
<protein>
    <submittedName>
        <fullName evidence="2">Uncharacterized protein</fullName>
    </submittedName>
</protein>
<evidence type="ECO:0000313" key="3">
    <source>
        <dbReference type="Proteomes" id="UP000093281"/>
    </source>
</evidence>
<dbReference type="OrthoDB" id="5365812at2"/>
<keyword evidence="1" id="KW-0472">Membrane</keyword>
<keyword evidence="1" id="KW-1133">Transmembrane helix</keyword>
<dbReference type="AlphaFoldDB" id="A0A1C0B2K9"/>